<name>A0A1J1HPB0_9DIPT</name>
<dbReference type="InterPro" id="IPR058698">
    <property type="entry name" value="CUB_metazoa"/>
</dbReference>
<gene>
    <name evidence="6" type="ORF">CLUMA_CG003451</name>
</gene>
<keyword evidence="7" id="KW-1185">Reference proteome</keyword>
<reference evidence="6 7" key="1">
    <citation type="submission" date="2015-04" db="EMBL/GenBank/DDBJ databases">
        <authorList>
            <person name="Syromyatnikov M.Y."/>
            <person name="Popov V.N."/>
        </authorList>
    </citation>
    <scope>NUCLEOTIDE SEQUENCE [LARGE SCALE GENOMIC DNA]</scope>
</reference>
<feature type="compositionally biased region" description="Acidic residues" evidence="3">
    <location>
        <begin position="380"/>
        <end position="407"/>
    </location>
</feature>
<keyword evidence="1 2" id="KW-1015">Disulfide bond</keyword>
<evidence type="ECO:0000313" key="7">
    <source>
        <dbReference type="Proteomes" id="UP000183832"/>
    </source>
</evidence>
<evidence type="ECO:0000256" key="2">
    <source>
        <dbReference type="PROSITE-ProRule" id="PRU00059"/>
    </source>
</evidence>
<organism evidence="6 7">
    <name type="scientific">Clunio marinus</name>
    <dbReference type="NCBI Taxonomy" id="568069"/>
    <lineage>
        <taxon>Eukaryota</taxon>
        <taxon>Metazoa</taxon>
        <taxon>Ecdysozoa</taxon>
        <taxon>Arthropoda</taxon>
        <taxon>Hexapoda</taxon>
        <taxon>Insecta</taxon>
        <taxon>Pterygota</taxon>
        <taxon>Neoptera</taxon>
        <taxon>Endopterygota</taxon>
        <taxon>Diptera</taxon>
        <taxon>Nematocera</taxon>
        <taxon>Chironomoidea</taxon>
        <taxon>Chironomidae</taxon>
        <taxon>Clunio</taxon>
    </lineage>
</organism>
<evidence type="ECO:0000259" key="5">
    <source>
        <dbReference type="PROSITE" id="PS01180"/>
    </source>
</evidence>
<sequence length="527" mass="58156">MLIKLRRLFFTLTLLIVVKMISSAPKTWPYMKTYDIWETDKSVDTFKEEQHSISGTSPIFVQNNSLDGRTNSSLRRNANGRRAKVINFFSFPIDDECLSDDGRRIGMCMNVYECRIQGGTSRGDCALGFVESTCDQEVFNNITYFVSPKFPALMPHDRTNCSIKIKLISNDISQIRLDFLHFTLSQPNRTTGICENDNFTIDGGTTPFIICGQNSAQHVLYDIGSPKARAENQELKININLKQRSVATRLWEIRISQIPFSLKAPSGCMQYFTGSEGIIQTFNFADNGRHLANQNYKACVRQEKGKCSIQYETCNDNSFRIGPNMGFGMGGSMGGNPIMSDGTLADNGPSSDPALNDDTELADETIDMMNDGDLNPSNDDGTDGSDDPTQADEPTQDDEMLADEEGSGGEAADTGFFSGFPSFTFPSFFSSFTGRRRSRQLYSPCTDRITLPCIVEDFIGVGMGDIPTCIPVHCGNSLCQHGDSSCKIETSVTPFHIGVHFGDGKTNKGSPEDNIGACLRYKQLPCS</sequence>
<feature type="region of interest" description="Disordered" evidence="3">
    <location>
        <begin position="332"/>
        <end position="413"/>
    </location>
</feature>
<protein>
    <submittedName>
        <fullName evidence="6">CLUMA_CG003451, isoform A</fullName>
    </submittedName>
</protein>
<proteinExistence type="predicted"/>
<dbReference type="Proteomes" id="UP000183832">
    <property type="component" value="Unassembled WGS sequence"/>
</dbReference>
<dbReference type="InterPro" id="IPR000859">
    <property type="entry name" value="CUB_dom"/>
</dbReference>
<evidence type="ECO:0000256" key="4">
    <source>
        <dbReference type="SAM" id="SignalP"/>
    </source>
</evidence>
<feature type="domain" description="CUB" evidence="5">
    <location>
        <begin position="134"/>
        <end position="258"/>
    </location>
</feature>
<evidence type="ECO:0000313" key="6">
    <source>
        <dbReference type="EMBL" id="CRK89795.1"/>
    </source>
</evidence>
<feature type="compositionally biased region" description="Acidic residues" evidence="3">
    <location>
        <begin position="355"/>
        <end position="366"/>
    </location>
</feature>
<dbReference type="SUPFAM" id="SSF49854">
    <property type="entry name" value="Spermadhesin, CUB domain"/>
    <property type="match status" value="1"/>
</dbReference>
<dbReference type="AlphaFoldDB" id="A0A1J1HPB0"/>
<feature type="chain" id="PRO_5013266809" evidence="4">
    <location>
        <begin position="24"/>
        <end position="527"/>
    </location>
</feature>
<feature type="disulfide bond" evidence="2">
    <location>
        <begin position="134"/>
        <end position="161"/>
    </location>
</feature>
<dbReference type="Pfam" id="PF26080">
    <property type="entry name" value="CUB_animal"/>
    <property type="match status" value="1"/>
</dbReference>
<dbReference type="EMBL" id="CVRI01000014">
    <property type="protein sequence ID" value="CRK89795.1"/>
    <property type="molecule type" value="Genomic_DNA"/>
</dbReference>
<dbReference type="InterPro" id="IPR035914">
    <property type="entry name" value="Sperma_CUB_dom_sf"/>
</dbReference>
<dbReference type="PANTHER" id="PTHR33236">
    <property type="entry name" value="INTRAFLAGELLAR TRANSPORT PROTEIN 122 FAMILY PROTEIN-RELATED"/>
    <property type="match status" value="1"/>
</dbReference>
<evidence type="ECO:0000256" key="3">
    <source>
        <dbReference type="SAM" id="MobiDB-lite"/>
    </source>
</evidence>
<dbReference type="PROSITE" id="PS01180">
    <property type="entry name" value="CUB"/>
    <property type="match status" value="1"/>
</dbReference>
<dbReference type="STRING" id="568069.A0A1J1HPB0"/>
<dbReference type="PANTHER" id="PTHR33236:SF4">
    <property type="entry name" value="CUB DOMAIN-CONTAINING PROTEIN"/>
    <property type="match status" value="1"/>
</dbReference>
<dbReference type="Gene3D" id="2.60.120.290">
    <property type="entry name" value="Spermadhesin, CUB domain"/>
    <property type="match status" value="1"/>
</dbReference>
<evidence type="ECO:0000256" key="1">
    <source>
        <dbReference type="ARBA" id="ARBA00023157"/>
    </source>
</evidence>
<keyword evidence="4" id="KW-0732">Signal</keyword>
<dbReference type="OrthoDB" id="6344756at2759"/>
<feature type="signal peptide" evidence="4">
    <location>
        <begin position="1"/>
        <end position="23"/>
    </location>
</feature>
<accession>A0A1J1HPB0</accession>
<feature type="disulfide bond" evidence="2">
    <location>
        <begin position="194"/>
        <end position="211"/>
    </location>
</feature>